<dbReference type="CDD" id="cd06503">
    <property type="entry name" value="ATP-synt_Fo_b"/>
    <property type="match status" value="1"/>
</dbReference>
<feature type="region of interest" description="Disordered" evidence="5">
    <location>
        <begin position="590"/>
        <end position="629"/>
    </location>
</feature>
<evidence type="ECO:0000313" key="7">
    <source>
        <dbReference type="EMBL" id="QBZ57942.1"/>
    </source>
</evidence>
<dbReference type="InterPro" id="IPR018791">
    <property type="entry name" value="UV_resistance/autophagy_Atg14"/>
</dbReference>
<proteinExistence type="inferred from homology"/>
<evidence type="ECO:0000256" key="1">
    <source>
        <dbReference type="ARBA" id="ARBA00009574"/>
    </source>
</evidence>
<dbReference type="EMBL" id="CP034206">
    <property type="protein sequence ID" value="QBZ57942.1"/>
    <property type="molecule type" value="Genomic_DNA"/>
</dbReference>
<dbReference type="GO" id="GO:0005576">
    <property type="term" value="C:extracellular region"/>
    <property type="evidence" value="ECO:0007669"/>
    <property type="project" value="TreeGrafter"/>
</dbReference>
<keyword evidence="3 4" id="KW-0175">Coiled coil</keyword>
<dbReference type="NCBIfam" id="TIGR04312">
    <property type="entry name" value="choice_anch_B"/>
    <property type="match status" value="1"/>
</dbReference>
<accession>A0A4P7N8E7</accession>
<name>A0A4P7N8E7_PYROR</name>
<evidence type="ECO:0000256" key="3">
    <source>
        <dbReference type="ARBA" id="ARBA00023054"/>
    </source>
</evidence>
<dbReference type="GO" id="GO:0032991">
    <property type="term" value="C:protein-containing complex"/>
    <property type="evidence" value="ECO:0007669"/>
    <property type="project" value="UniProtKB-ARBA"/>
</dbReference>
<dbReference type="GO" id="GO:0005737">
    <property type="term" value="C:cytoplasm"/>
    <property type="evidence" value="ECO:0007669"/>
    <property type="project" value="UniProtKB-ARBA"/>
</dbReference>
<gene>
    <name evidence="7" type="ORF">PoMZ_02880</name>
</gene>
<keyword evidence="6" id="KW-0732">Signal</keyword>
<evidence type="ECO:0000256" key="5">
    <source>
        <dbReference type="SAM" id="MobiDB-lite"/>
    </source>
</evidence>
<dbReference type="InterPro" id="IPR027589">
    <property type="entry name" value="Choice_anch_B"/>
</dbReference>
<feature type="non-terminal residue" evidence="7">
    <location>
        <position position="1"/>
    </location>
</feature>
<feature type="compositionally biased region" description="Basic and acidic residues" evidence="5">
    <location>
        <begin position="1095"/>
        <end position="1110"/>
    </location>
</feature>
<dbReference type="Proteomes" id="UP000294847">
    <property type="component" value="Chromosome 3"/>
</dbReference>
<evidence type="ECO:0000256" key="4">
    <source>
        <dbReference type="SAM" id="Coils"/>
    </source>
</evidence>
<feature type="signal peptide" evidence="6">
    <location>
        <begin position="1"/>
        <end position="21"/>
    </location>
</feature>
<reference evidence="7 8" key="1">
    <citation type="journal article" date="2019" name="Mol. Biol. Evol.">
        <title>Blast fungal genomes show frequent chromosomal changes, gene gains and losses, and effector gene turnover.</title>
        <authorList>
            <person name="Gomez Luciano L.B."/>
            <person name="Jason Tsai I."/>
            <person name="Chuma I."/>
            <person name="Tosa Y."/>
            <person name="Chen Y.H."/>
            <person name="Li J.Y."/>
            <person name="Li M.Y."/>
            <person name="Jade Lu M.Y."/>
            <person name="Nakayashiki H."/>
            <person name="Li W.H."/>
        </authorList>
    </citation>
    <scope>NUCLEOTIDE SEQUENCE [LARGE SCALE GENOMIC DNA]</scope>
    <source>
        <strain evidence="7">MZ5-1-6</strain>
    </source>
</reference>
<feature type="coiled-coil region" evidence="4">
    <location>
        <begin position="805"/>
        <end position="846"/>
    </location>
</feature>
<feature type="region of interest" description="Disordered" evidence="5">
    <location>
        <begin position="1074"/>
        <end position="1154"/>
    </location>
</feature>
<dbReference type="AlphaFoldDB" id="A0A4P7N8E7"/>
<comment type="similarity">
    <text evidence="1">Belongs to the ATG14 family.</text>
</comment>
<dbReference type="PANTHER" id="PTHR38787">
    <property type="entry name" value="REGULATORY P DOMAIN-CONTAINING PROTEIN"/>
    <property type="match status" value="1"/>
</dbReference>
<sequence>NPPTIMKYSFTLAALAALAFGKEMPKDEVRAAELYDSGVMHERIMAEKFKQFDAMANARASQLADPYVELHFAQCRDGKSVPFRDQPTFFFRCNNMNLHHFLPHSMMGSQTGQGSSSWGWTSDDGREFAIIAQADGAAFAEVILGGKLRYLGRLPQTPGAAAAIWREIRVFKHYIVVGSESYNHHIQIFDLKKLLDIDYRSPVVFDAAKDVTGFYGNLPDGRAHNVLANDASGFAYVVGARPRTSECRSGLIFLDLKDPSKPEFAGCAAMDGYVHDAQCLIYKGPHTKYLGREICYGYNEDSLTIYDVTDKKYPQLVSVTSYEGATYTHQGWVLDTENQEFLILDDEYDEYDGRGPGANGHATTFIWDIRNLEKPKQTGYYQSPRTSIDHNQYVFGNYSYQSNYGAGLSVLDISSIPQQPNGSGVREVAWFDVYREDDNLEGGGSLAFVGSWSSYAGFKSGYILINTIEQGAFLVKVQDPAKGGDWTAELPGPKPCAPRTDHVLKNWPRRSNARDAAGLIVPPLQPENTSQIEMPTTSRPLLLPQNRRLRHLRGVYLRNLSLTKPHGRTIDDAAINKSPAKLDLVRETGQLHHAHSTEALKSSTTAATGAAGPPSPRLRRRSTGLANANPVTRQKQLEYAVESRLADVFFSLHCDAATEPIYISEVGERASNFNFELFELSNLSPAVTRSSHLTVKVWAKRRQSWTFLLEDDVDLRALSFVGTTLQNIHMPSNCLIFHLVDGIYTYGMSTKTAPPKQVPALATSSYNALMKLCTLENSVQDALVAQEELSARIDQALAQMSDAPVAEEEDKLQLARRYLRKQEAAVAAAKNRREELRRSIQARKEAIKMGRELQEQARRDVENATDHLAASQDILAQTKESIHGQRRRICEDLIKIFPITEAPSGQPLSFQICGVPLPNTIYDPTLRSGAKGGVAAAEDTISAGLGYVAQLTHALQSYLGVALPYPITPFASRSSIRDDISMLPDPSRDFPLHVPRGGSSAQYRFDYGWFLLNKDIEVLCTAQGIRVVDIRHTLPNLKYLLYVCSAGRNELPERKKGGIRGLWHGQGLLSRGVASSVDLSDPGGDGSAAGSSRRGSTDSEVTARHRDELTKSLADGTDIRPPSQRSSGGGMSYGESPKTTLLLRTKGLRGEAVK</sequence>
<dbReference type="Pfam" id="PF10186">
    <property type="entry name" value="ATG14"/>
    <property type="match status" value="1"/>
</dbReference>
<feature type="compositionally biased region" description="Low complexity" evidence="5">
    <location>
        <begin position="602"/>
        <end position="612"/>
    </location>
</feature>
<evidence type="ECO:0000313" key="8">
    <source>
        <dbReference type="Proteomes" id="UP000294847"/>
    </source>
</evidence>
<feature type="chain" id="PRO_5020248762" description="Autophagy-related protein 14" evidence="6">
    <location>
        <begin position="22"/>
        <end position="1154"/>
    </location>
</feature>
<organism evidence="7 8">
    <name type="scientific">Pyricularia oryzae</name>
    <name type="common">Rice blast fungus</name>
    <name type="synonym">Magnaporthe oryzae</name>
    <dbReference type="NCBI Taxonomy" id="318829"/>
    <lineage>
        <taxon>Eukaryota</taxon>
        <taxon>Fungi</taxon>
        <taxon>Dikarya</taxon>
        <taxon>Ascomycota</taxon>
        <taxon>Pezizomycotina</taxon>
        <taxon>Sordariomycetes</taxon>
        <taxon>Sordariomycetidae</taxon>
        <taxon>Magnaporthales</taxon>
        <taxon>Pyriculariaceae</taxon>
        <taxon>Pyricularia</taxon>
    </lineage>
</organism>
<evidence type="ECO:0000256" key="6">
    <source>
        <dbReference type="SAM" id="SignalP"/>
    </source>
</evidence>
<dbReference type="PANTHER" id="PTHR38787:SF3">
    <property type="entry name" value="REGULATORY P DOMAIN-CONTAINING PROTEIN"/>
    <property type="match status" value="1"/>
</dbReference>
<protein>
    <recommendedName>
        <fullName evidence="2">Autophagy-related protein 14</fullName>
    </recommendedName>
</protein>
<evidence type="ECO:0000256" key="2">
    <source>
        <dbReference type="ARBA" id="ARBA00013807"/>
    </source>
</evidence>